<organism evidence="1 2">
    <name type="scientific">Rhodococcus ruber</name>
    <dbReference type="NCBI Taxonomy" id="1830"/>
    <lineage>
        <taxon>Bacteria</taxon>
        <taxon>Bacillati</taxon>
        <taxon>Actinomycetota</taxon>
        <taxon>Actinomycetes</taxon>
        <taxon>Mycobacteriales</taxon>
        <taxon>Nocardiaceae</taxon>
        <taxon>Rhodococcus</taxon>
    </lineage>
</organism>
<dbReference type="AlphaFoldDB" id="A0A098BS82"/>
<reference evidence="1 2" key="1">
    <citation type="journal article" date="2014" name="Genome Announc.">
        <title>Draft Genome Sequence of Propane- and Butane-Oxidizing Actinobacterium Rhodococcus ruber IEGM 231.</title>
        <authorList>
            <person name="Ivshina I.B."/>
            <person name="Kuyukina M.S."/>
            <person name="Krivoruchko A.V."/>
            <person name="Barbe V."/>
            <person name="Fischer C."/>
        </authorList>
    </citation>
    <scope>NUCLEOTIDE SEQUENCE [LARGE SCALE GENOMIC DNA]</scope>
</reference>
<gene>
    <name evidence="1" type="ORF">RHRU231_790024</name>
</gene>
<dbReference type="Proteomes" id="UP000042997">
    <property type="component" value="Unassembled WGS sequence"/>
</dbReference>
<proteinExistence type="predicted"/>
<sequence>MLGRRTYDIFAAYWPHQDGGADNAIATLFNRAPKYVRTSSSGTCAAVVDSTRARLRRN</sequence>
<evidence type="ECO:0000313" key="2">
    <source>
        <dbReference type="Proteomes" id="UP000042997"/>
    </source>
</evidence>
<accession>A0A098BS82</accession>
<name>A0A098BS82_9NOCA</name>
<protein>
    <submittedName>
        <fullName evidence="1">Uncharacterized protein</fullName>
    </submittedName>
</protein>
<evidence type="ECO:0000313" key="1">
    <source>
        <dbReference type="EMBL" id="CDZ91050.1"/>
    </source>
</evidence>
<dbReference type="EMBL" id="CCSD01000093">
    <property type="protein sequence ID" value="CDZ91050.1"/>
    <property type="molecule type" value="Genomic_DNA"/>
</dbReference>